<proteinExistence type="predicted"/>
<evidence type="ECO:0000313" key="4">
    <source>
        <dbReference type="Proteomes" id="UP000835052"/>
    </source>
</evidence>
<feature type="chain" id="PRO_5035889709" description="RxLR effector protein" evidence="2">
    <location>
        <begin position="23"/>
        <end position="214"/>
    </location>
</feature>
<evidence type="ECO:0000256" key="1">
    <source>
        <dbReference type="SAM" id="Coils"/>
    </source>
</evidence>
<feature type="signal peptide" evidence="2">
    <location>
        <begin position="1"/>
        <end position="22"/>
    </location>
</feature>
<name>A0A8S1H389_9PELO</name>
<reference evidence="3" key="1">
    <citation type="submission" date="2020-10" db="EMBL/GenBank/DDBJ databases">
        <authorList>
            <person name="Kikuchi T."/>
        </authorList>
    </citation>
    <scope>NUCLEOTIDE SEQUENCE</scope>
    <source>
        <strain evidence="3">NKZ352</strain>
    </source>
</reference>
<dbReference type="AlphaFoldDB" id="A0A8S1H389"/>
<keyword evidence="2" id="KW-0732">Signal</keyword>
<gene>
    <name evidence="3" type="ORF">CAUJ_LOCUS5711</name>
</gene>
<feature type="coiled-coil region" evidence="1">
    <location>
        <begin position="173"/>
        <end position="200"/>
    </location>
</feature>
<comment type="caution">
    <text evidence="3">The sequence shown here is derived from an EMBL/GenBank/DDBJ whole genome shotgun (WGS) entry which is preliminary data.</text>
</comment>
<organism evidence="3 4">
    <name type="scientific">Caenorhabditis auriculariae</name>
    <dbReference type="NCBI Taxonomy" id="2777116"/>
    <lineage>
        <taxon>Eukaryota</taxon>
        <taxon>Metazoa</taxon>
        <taxon>Ecdysozoa</taxon>
        <taxon>Nematoda</taxon>
        <taxon>Chromadorea</taxon>
        <taxon>Rhabditida</taxon>
        <taxon>Rhabditina</taxon>
        <taxon>Rhabditomorpha</taxon>
        <taxon>Rhabditoidea</taxon>
        <taxon>Rhabditidae</taxon>
        <taxon>Peloderinae</taxon>
        <taxon>Caenorhabditis</taxon>
    </lineage>
</organism>
<evidence type="ECO:0008006" key="5">
    <source>
        <dbReference type="Google" id="ProtNLM"/>
    </source>
</evidence>
<sequence>MPSIVGQSLFAVALLTVALVDAAPAPTTKTIEKTKGSNVKSQVNAGKMLRRGKRQVVIEQADDDENDGENDDEILRQQLSELSDDQLLVLAQIVQSEIDKFQPDQIVDAYEIVELPDYVTAPMEMMPRDRRSASGIDMDEMRELQEALRQPMIEEEDDLGQEDSFDEPEIVVVPEEVLEAAAAEQELDDLELRERIAEIAGILNERASRRVRLL</sequence>
<dbReference type="Proteomes" id="UP000835052">
    <property type="component" value="Unassembled WGS sequence"/>
</dbReference>
<evidence type="ECO:0000256" key="2">
    <source>
        <dbReference type="SAM" id="SignalP"/>
    </source>
</evidence>
<accession>A0A8S1H389</accession>
<evidence type="ECO:0000313" key="3">
    <source>
        <dbReference type="EMBL" id="CAD6189792.1"/>
    </source>
</evidence>
<protein>
    <recommendedName>
        <fullName evidence="5">RxLR effector protein</fullName>
    </recommendedName>
</protein>
<keyword evidence="1" id="KW-0175">Coiled coil</keyword>
<keyword evidence="4" id="KW-1185">Reference proteome</keyword>
<dbReference type="OrthoDB" id="5850536at2759"/>
<dbReference type="EMBL" id="CAJGYM010000012">
    <property type="protein sequence ID" value="CAD6189792.1"/>
    <property type="molecule type" value="Genomic_DNA"/>
</dbReference>